<organism evidence="1">
    <name type="scientific">marine sediment metagenome</name>
    <dbReference type="NCBI Taxonomy" id="412755"/>
    <lineage>
        <taxon>unclassified sequences</taxon>
        <taxon>metagenomes</taxon>
        <taxon>ecological metagenomes</taxon>
    </lineage>
</organism>
<name>A0A0F9K5D8_9ZZZZ</name>
<gene>
    <name evidence="1" type="ORF">LCGC14_1677040</name>
</gene>
<evidence type="ECO:0000313" key="1">
    <source>
        <dbReference type="EMBL" id="KKM17313.1"/>
    </source>
</evidence>
<dbReference type="SUPFAM" id="SSF53850">
    <property type="entry name" value="Periplasmic binding protein-like II"/>
    <property type="match status" value="1"/>
</dbReference>
<evidence type="ECO:0008006" key="2">
    <source>
        <dbReference type="Google" id="ProtNLM"/>
    </source>
</evidence>
<proteinExistence type="predicted"/>
<reference evidence="1" key="1">
    <citation type="journal article" date="2015" name="Nature">
        <title>Complex archaea that bridge the gap between prokaryotes and eukaryotes.</title>
        <authorList>
            <person name="Spang A."/>
            <person name="Saw J.H."/>
            <person name="Jorgensen S.L."/>
            <person name="Zaremba-Niedzwiedzka K."/>
            <person name="Martijn J."/>
            <person name="Lind A.E."/>
            <person name="van Eijk R."/>
            <person name="Schleper C."/>
            <person name="Guy L."/>
            <person name="Ettema T.J."/>
        </authorList>
    </citation>
    <scope>NUCLEOTIDE SEQUENCE</scope>
</reference>
<accession>A0A0F9K5D8</accession>
<protein>
    <recommendedName>
        <fullName evidence="2">SsuA/THI5-like domain-containing protein</fullName>
    </recommendedName>
</protein>
<sequence length="329" mass="37703">MTKLPLTIATTDYDHFRDFRTRAVQAEGIDANWLLLGHHECFARMTANREFDLSEMSFAKFATQVTRENRDLIGLPVICSRLFRFSSFYVNRKSGIERVEDLIGKTVGSPEWAHSAAVWIRGWMQNDLGMKLRDIKWVQAGANAPGREEKVELNLPDGVEIARVKDRSLSDMLAAGDLDCAIIARPPTCFLEGHPDVVRLFPDFTGMEETYFAETGIWPIMHIIAMKKSVHDAHPWAARNLFNAFETSKNRSLERLLDPAVSRYPLAWLPTYGRRMQDIFGRDPFPFGVEPNRKTWEMMGLYTHQQGIAHRQFTPDEIFPDSINTKVII</sequence>
<dbReference type="AlphaFoldDB" id="A0A0F9K5D8"/>
<dbReference type="EMBL" id="LAZR01014481">
    <property type="protein sequence ID" value="KKM17313.1"/>
    <property type="molecule type" value="Genomic_DNA"/>
</dbReference>
<comment type="caution">
    <text evidence="1">The sequence shown here is derived from an EMBL/GenBank/DDBJ whole genome shotgun (WGS) entry which is preliminary data.</text>
</comment>
<dbReference type="Gene3D" id="3.40.190.10">
    <property type="entry name" value="Periplasmic binding protein-like II"/>
    <property type="match status" value="1"/>
</dbReference>